<dbReference type="Proteomes" id="UP000077628">
    <property type="component" value="Unassembled WGS sequence"/>
</dbReference>
<dbReference type="EMBL" id="LUUK01000005">
    <property type="protein sequence ID" value="OAI29114.1"/>
    <property type="molecule type" value="Genomic_DNA"/>
</dbReference>
<protein>
    <submittedName>
        <fullName evidence="1">Uncharacterized protein</fullName>
    </submittedName>
</protein>
<accession>A0A177PH08</accession>
<gene>
    <name evidence="1" type="ORF">A1355_17030</name>
</gene>
<organism evidence="1 2">
    <name type="scientific">Methylomonas koyamae</name>
    <dbReference type="NCBI Taxonomy" id="702114"/>
    <lineage>
        <taxon>Bacteria</taxon>
        <taxon>Pseudomonadati</taxon>
        <taxon>Pseudomonadota</taxon>
        <taxon>Gammaproteobacteria</taxon>
        <taxon>Methylococcales</taxon>
        <taxon>Methylococcaceae</taxon>
        <taxon>Methylomonas</taxon>
    </lineage>
</organism>
<evidence type="ECO:0000313" key="2">
    <source>
        <dbReference type="Proteomes" id="UP000077628"/>
    </source>
</evidence>
<reference evidence="2" key="1">
    <citation type="submission" date="2016-03" db="EMBL/GenBank/DDBJ databases">
        <authorList>
            <person name="Heylen K."/>
            <person name="De Vos P."/>
            <person name="Vekeman B."/>
        </authorList>
    </citation>
    <scope>NUCLEOTIDE SEQUENCE [LARGE SCALE GENOMIC DNA]</scope>
    <source>
        <strain evidence="2">R-45383</strain>
    </source>
</reference>
<proteinExistence type="predicted"/>
<dbReference type="AlphaFoldDB" id="A0A177PH08"/>
<keyword evidence="2" id="KW-1185">Reference proteome</keyword>
<comment type="caution">
    <text evidence="1">The sequence shown here is derived from an EMBL/GenBank/DDBJ whole genome shotgun (WGS) entry which is preliminary data.</text>
</comment>
<sequence>MTDLSFRRRRFRRIGKSALTLAELLATGRNAPLSDYLSLSLSDCGQYTKISLTTTDAEPVTYSALLTDASQADLQSLVFVAQNGRQVNDPRITS</sequence>
<name>A0A177PH08_9GAMM</name>
<dbReference type="STRING" id="702114.A1355_17030"/>
<dbReference type="RefSeq" id="WP_064023957.1">
    <property type="nucleotide sequence ID" value="NZ_LUUK01000005.1"/>
</dbReference>
<evidence type="ECO:0000313" key="1">
    <source>
        <dbReference type="EMBL" id="OAI29114.1"/>
    </source>
</evidence>
<dbReference type="OrthoDB" id="5571683at2"/>